<dbReference type="HOGENOM" id="CLU_3264302_0_0_6"/>
<keyword evidence="2" id="KW-1185">Reference proteome</keyword>
<evidence type="ECO:0000313" key="1">
    <source>
        <dbReference type="EMBL" id="ESK52922.1"/>
    </source>
</evidence>
<gene>
    <name evidence="1" type="ORF">P255_00025</name>
</gene>
<organism evidence="1 2">
    <name type="scientific">Acinetobacter brisouii CIP 110357</name>
    <dbReference type="NCBI Taxonomy" id="1341683"/>
    <lineage>
        <taxon>Bacteria</taxon>
        <taxon>Pseudomonadati</taxon>
        <taxon>Pseudomonadota</taxon>
        <taxon>Gammaproteobacteria</taxon>
        <taxon>Moraxellales</taxon>
        <taxon>Moraxellaceae</taxon>
        <taxon>Acinetobacter</taxon>
    </lineage>
</organism>
<protein>
    <submittedName>
        <fullName evidence="1">Uncharacterized protein</fullName>
    </submittedName>
</protein>
<accession>V2USF1</accession>
<comment type="caution">
    <text evidence="1">The sequence shown here is derived from an EMBL/GenBank/DDBJ whole genome shotgun (WGS) entry which is preliminary data.</text>
</comment>
<sequence>MYLYDLNNLFRRSLHDVSHVMLISHFLGKVTVPIPQRKISF</sequence>
<dbReference type="Proteomes" id="UP000018418">
    <property type="component" value="Unassembled WGS sequence"/>
</dbReference>
<name>V2USF1_9GAMM</name>
<evidence type="ECO:0000313" key="2">
    <source>
        <dbReference type="Proteomes" id="UP000018418"/>
    </source>
</evidence>
<proteinExistence type="predicted"/>
<dbReference type="AlphaFoldDB" id="V2USF1"/>
<dbReference type="EMBL" id="AYEU01000001">
    <property type="protein sequence ID" value="ESK52922.1"/>
    <property type="molecule type" value="Genomic_DNA"/>
</dbReference>
<reference evidence="1 2" key="1">
    <citation type="submission" date="2013-10" db="EMBL/GenBank/DDBJ databases">
        <title>The Genome Sequence of Acinetobacter brisouii CIP 110357.</title>
        <authorList>
            <consortium name="The Broad Institute Genomics Platform"/>
            <consortium name="The Broad Institute Genome Sequencing Center for Infectious Disease"/>
            <person name="Cerqueira G."/>
            <person name="Feldgarden M."/>
            <person name="Courvalin P."/>
            <person name="Grillot-Courvalin C."/>
            <person name="Clermont D."/>
            <person name="Rocha E."/>
            <person name="Yoon E.-J."/>
            <person name="Nemec A."/>
            <person name="Young S.K."/>
            <person name="Zeng Q."/>
            <person name="Gargeya S."/>
            <person name="Fitzgerald M."/>
            <person name="Abouelleil A."/>
            <person name="Alvarado L."/>
            <person name="Berlin A.M."/>
            <person name="Chapman S.B."/>
            <person name="Gainer-Dewar J."/>
            <person name="Goldberg J."/>
            <person name="Gnerre S."/>
            <person name="Griggs A."/>
            <person name="Gujja S."/>
            <person name="Hansen M."/>
            <person name="Howarth C."/>
            <person name="Imamovic A."/>
            <person name="Ireland A."/>
            <person name="Larimer J."/>
            <person name="McCowan C."/>
            <person name="Murphy C."/>
            <person name="Pearson M."/>
            <person name="Poon T.W."/>
            <person name="Priest M."/>
            <person name="Roberts A."/>
            <person name="Saif S."/>
            <person name="Shea T."/>
            <person name="Sykes S."/>
            <person name="Wortman J."/>
            <person name="Nusbaum C."/>
            <person name="Birren B."/>
        </authorList>
    </citation>
    <scope>NUCLEOTIDE SEQUENCE [LARGE SCALE GENOMIC DNA]</scope>
    <source>
        <strain evidence="1 2">CIP 110357</strain>
    </source>
</reference>